<dbReference type="RefSeq" id="WP_208408618.1">
    <property type="nucleotide sequence ID" value="NZ_JAAOZC010000003.1"/>
</dbReference>
<dbReference type="InterPro" id="IPR021440">
    <property type="entry name" value="DUF3089"/>
</dbReference>
<evidence type="ECO:0008006" key="4">
    <source>
        <dbReference type="Google" id="ProtNLM"/>
    </source>
</evidence>
<name>A0ABX0TWK7_9SPHN</name>
<proteinExistence type="predicted"/>
<dbReference type="Proteomes" id="UP000727456">
    <property type="component" value="Unassembled WGS sequence"/>
</dbReference>
<keyword evidence="3" id="KW-1185">Reference proteome</keyword>
<sequence length="379" mass="40488">MLHCTKDAPLLARKFLYVIAALIMLTLAGGIGWNLFQDQIMRWTFVPSGAFKAPAGRIDYAKAESWAARPHMPNDPSRWVPEGFTATRDPQVSVFFVAPTTYLKKDQWNGPIDDREANGRLTLFIGSQAGAFNAVGEVWAPRYRQATAGAFLTDEKAAGQALDFAYGDVEQAFDAFLAAIPPDRPIILAGHSQGSLHLMTLLARRVAGTPIAQRIVAAYLIGWPVSVTADLPKLGLPGCSRAAEPGCILAWQSFAEPADPGLMLKVYDATNGLTGSPRKGTPMLCVNPLTGAPNSAAPAAANLGALVPRAGMSGADVAKGIIPARCDPQGILLIGDPPTGYGTYVLPGQNYHIFDYALFWANIRADAEARTIAFLVARK</sequence>
<evidence type="ECO:0000256" key="1">
    <source>
        <dbReference type="SAM" id="Phobius"/>
    </source>
</evidence>
<dbReference type="InterPro" id="IPR029058">
    <property type="entry name" value="AB_hydrolase_fold"/>
</dbReference>
<evidence type="ECO:0000313" key="3">
    <source>
        <dbReference type="Proteomes" id="UP000727456"/>
    </source>
</evidence>
<dbReference type="Pfam" id="PF11288">
    <property type="entry name" value="DUF3089"/>
    <property type="match status" value="1"/>
</dbReference>
<keyword evidence="1" id="KW-0472">Membrane</keyword>
<accession>A0ABX0TWK7</accession>
<dbReference type="SUPFAM" id="SSF53474">
    <property type="entry name" value="alpha/beta-Hydrolases"/>
    <property type="match status" value="1"/>
</dbReference>
<dbReference type="EMBL" id="JAAOZC010000003">
    <property type="protein sequence ID" value="NIJ07991.1"/>
    <property type="molecule type" value="Genomic_DNA"/>
</dbReference>
<reference evidence="2 3" key="1">
    <citation type="submission" date="2020-03" db="EMBL/GenBank/DDBJ databases">
        <title>Genomic Encyclopedia of Type Strains, Phase III (KMG-III): the genomes of soil and plant-associated and newly described type strains.</title>
        <authorList>
            <person name="Whitman W."/>
        </authorList>
    </citation>
    <scope>NUCLEOTIDE SEQUENCE [LARGE SCALE GENOMIC DNA]</scope>
    <source>
        <strain evidence="2 3">CECT 8804</strain>
    </source>
</reference>
<comment type="caution">
    <text evidence="2">The sequence shown here is derived from an EMBL/GenBank/DDBJ whole genome shotgun (WGS) entry which is preliminary data.</text>
</comment>
<organism evidence="2 3">
    <name type="scientific">Sphingomonas vulcanisoli</name>
    <dbReference type="NCBI Taxonomy" id="1658060"/>
    <lineage>
        <taxon>Bacteria</taxon>
        <taxon>Pseudomonadati</taxon>
        <taxon>Pseudomonadota</taxon>
        <taxon>Alphaproteobacteria</taxon>
        <taxon>Sphingomonadales</taxon>
        <taxon>Sphingomonadaceae</taxon>
        <taxon>Sphingomonas</taxon>
    </lineage>
</organism>
<evidence type="ECO:0000313" key="2">
    <source>
        <dbReference type="EMBL" id="NIJ07991.1"/>
    </source>
</evidence>
<gene>
    <name evidence="2" type="ORF">FHS31_001601</name>
</gene>
<feature type="transmembrane region" description="Helical" evidence="1">
    <location>
        <begin position="15"/>
        <end position="36"/>
    </location>
</feature>
<keyword evidence="1" id="KW-0812">Transmembrane</keyword>
<keyword evidence="1" id="KW-1133">Transmembrane helix</keyword>
<protein>
    <recommendedName>
        <fullName evidence="4">DUF3089 domain-containing protein</fullName>
    </recommendedName>
</protein>